<dbReference type="PROSITE" id="PS50011">
    <property type="entry name" value="PROTEIN_KINASE_DOM"/>
    <property type="match status" value="1"/>
</dbReference>
<gene>
    <name evidence="2" type="ORF">MARLIPOL_01260</name>
</gene>
<dbReference type="GO" id="GO:0004672">
    <property type="term" value="F:protein kinase activity"/>
    <property type="evidence" value="ECO:0007669"/>
    <property type="project" value="InterPro"/>
</dbReference>
<comment type="caution">
    <text evidence="2">The sequence shown here is derived from an EMBL/GenBank/DDBJ whole genome shotgun (WGS) entry which is preliminary data.</text>
</comment>
<dbReference type="AlphaFoldDB" id="R8B5M7"/>
<proteinExistence type="predicted"/>
<dbReference type="HOGENOM" id="CLU_420211_0_0_6"/>
<evidence type="ECO:0000259" key="1">
    <source>
        <dbReference type="PROSITE" id="PS50011"/>
    </source>
</evidence>
<dbReference type="GO" id="GO:0005524">
    <property type="term" value="F:ATP binding"/>
    <property type="evidence" value="ECO:0007669"/>
    <property type="project" value="InterPro"/>
</dbReference>
<dbReference type="STRING" id="1318628.MARLIPOL_01260"/>
<dbReference type="PANTHER" id="PTHR43173">
    <property type="entry name" value="ABC1 FAMILY PROTEIN"/>
    <property type="match status" value="1"/>
</dbReference>
<keyword evidence="2" id="KW-0418">Kinase</keyword>
<dbReference type="InterPro" id="IPR011009">
    <property type="entry name" value="Kinase-like_dom_sf"/>
</dbReference>
<sequence>MGEQDQQKIIQINIPVLRERTGSAIRGVGNFTSMTLKVPRAFWPVARLVGNLEPIDQAQLSSALDELFNTLYEHPLNVQSRSLTKVLRKYRLIPNEETTEGLIRFVVGQVVTRSPIEVPESIVDEFWSFFHELLDAPELKGLIELNLDIVRLVLRSYEPLIVELVNRLKDIRKANQEGLADVGRKVSVLRRDLVILRRQIKAIRHIKPFLQTDPKDFATQAQIVARMVREFGPLFIKMAQVAAANADFLPEEIATELAVFQEDVDPMTPDEVNDAFMDCFGKLPGEMYVQFDVNKPLKSGSIGSVYLTKKVIQDDGGLERLQPVIVKVARHNLEREFQMGNLAIELMLVSSQFWAPHSKLLPFLHALSDQVKEFTRGFEQELNFEDEAAIQRRFAARARVTRSWHVPDVFVATNRILEMEYVDDAVSIKKAIGSLQGSERKRFQRTLGENFLFTLFEHIFVYNELHGDLHPGNIMVSPDAEPYLIDWGNAVHMAGKWSFVRDYIISVLLADTERLGDMLIEMSTHPDKNRLRRDEIIERLSDTLERRDVSPLTEDTLRTLWREGAAGLHRRMQTALQLLSNTYQLGIVIHSDYLHLSRSLVAMAGAYINIYEGLPRSLVVRDTVKSLVLFPLNLGMARLSNRVTRLQGGLLPGVV</sequence>
<dbReference type="InterPro" id="IPR051130">
    <property type="entry name" value="Mito_struct-func_regulator"/>
</dbReference>
<accession>R8B5M7</accession>
<dbReference type="PANTHER" id="PTHR43173:SF19">
    <property type="entry name" value="AARF DOMAIN-CONTAINING PROTEIN KINASE 1"/>
    <property type="match status" value="1"/>
</dbReference>
<dbReference type="Pfam" id="PF03109">
    <property type="entry name" value="ABC1"/>
    <property type="match status" value="1"/>
</dbReference>
<evidence type="ECO:0000313" key="2">
    <source>
        <dbReference type="EMBL" id="EON93915.1"/>
    </source>
</evidence>
<dbReference type="Proteomes" id="UP000016540">
    <property type="component" value="Unassembled WGS sequence"/>
</dbReference>
<feature type="domain" description="Protein kinase" evidence="1">
    <location>
        <begin position="291"/>
        <end position="655"/>
    </location>
</feature>
<dbReference type="InterPro" id="IPR000719">
    <property type="entry name" value="Prot_kinase_dom"/>
</dbReference>
<dbReference type="OrthoDB" id="5712114at2"/>
<dbReference type="InterPro" id="IPR004147">
    <property type="entry name" value="ABC1_dom"/>
</dbReference>
<dbReference type="eggNOG" id="COG0661">
    <property type="taxonomic scope" value="Bacteria"/>
</dbReference>
<dbReference type="RefSeq" id="WP_012136241.1">
    <property type="nucleotide sequence ID" value="NZ_KE007306.1"/>
</dbReference>
<reference evidence="2 3" key="1">
    <citation type="journal article" date="2013" name="Genome Announc.">
        <title>Draft Genome Sequence of the Moderately Halophilic Bacterium Marinobacter lipolyticus Strain SM19.</title>
        <authorList>
            <person name="Papke R.T."/>
            <person name="de la Haba R.R."/>
            <person name="Infante-Dominguez C."/>
            <person name="Perez D."/>
            <person name="Sanchez-Porro C."/>
            <person name="Lapierre P."/>
            <person name="Ventosa A."/>
        </authorList>
    </citation>
    <scope>NUCLEOTIDE SEQUENCE [LARGE SCALE GENOMIC DNA]</scope>
    <source>
        <strain evidence="2 3">SM19</strain>
    </source>
</reference>
<protein>
    <submittedName>
        <fullName evidence="2">Protein kinase</fullName>
    </submittedName>
</protein>
<keyword evidence="2" id="KW-0808">Transferase</keyword>
<organism evidence="2 3">
    <name type="scientific">Marinobacter lipolyticus SM19</name>
    <dbReference type="NCBI Taxonomy" id="1318628"/>
    <lineage>
        <taxon>Bacteria</taxon>
        <taxon>Pseudomonadati</taxon>
        <taxon>Pseudomonadota</taxon>
        <taxon>Gammaproteobacteria</taxon>
        <taxon>Pseudomonadales</taxon>
        <taxon>Marinobacteraceae</taxon>
        <taxon>Marinobacter</taxon>
    </lineage>
</organism>
<dbReference type="EMBL" id="ASAD01000003">
    <property type="protein sequence ID" value="EON93915.1"/>
    <property type="molecule type" value="Genomic_DNA"/>
</dbReference>
<dbReference type="Gene3D" id="1.10.510.10">
    <property type="entry name" value="Transferase(Phosphotransferase) domain 1"/>
    <property type="match status" value="1"/>
</dbReference>
<keyword evidence="3" id="KW-1185">Reference proteome</keyword>
<name>R8B5M7_9GAMM</name>
<dbReference type="SUPFAM" id="SSF56112">
    <property type="entry name" value="Protein kinase-like (PK-like)"/>
    <property type="match status" value="1"/>
</dbReference>
<dbReference type="PATRIC" id="fig|1318628.3.peg.248"/>
<evidence type="ECO:0000313" key="3">
    <source>
        <dbReference type="Proteomes" id="UP000016540"/>
    </source>
</evidence>